<feature type="transmembrane region" description="Helical" evidence="1">
    <location>
        <begin position="162"/>
        <end position="187"/>
    </location>
</feature>
<feature type="transmembrane region" description="Helical" evidence="1">
    <location>
        <begin position="309"/>
        <end position="326"/>
    </location>
</feature>
<keyword evidence="1" id="KW-0472">Membrane</keyword>
<keyword evidence="1" id="KW-0812">Transmembrane</keyword>
<dbReference type="RefSeq" id="WP_069381636.1">
    <property type="nucleotide sequence ID" value="NZ_CP017141.1"/>
</dbReference>
<sequence>MFRLTILITLLLALSSCKNNVSYEVSDPVYKRGDNPSWAAKEFNSRGWSPERGQTGTQVFWLRANVSLNRSEMIEHLGMEVHIFGAFEVFWDGQKIGENGKIGAGVTEQPGTESSCFLIPDSLAKNGTHLVALRLSQSYEQDTDRRFGIKIEYYRQLLRNPLIIMSFMNMTAGAFLIAAIYYFFLFINSNRKEYAILIFCITCFLFFALLIIEYLKFYVSIPYTHFYLRLETIGFLTFAISLLVPLYFTIQFSSKRKWILLGVLLITLIATYLLNLRSYDLTAMYFSYAMWLASMTVVLDACRRKEKGGAIVLAGLLCSGIVNYFLVYDFGLFISFAIIVLCMLYLHAIRAKEVEREHQTSLFLSARLKLELVKKNIQPHFIKNTLTSLMDWVEESPREGALFVQALAVEFDILNQIADATLVPVSKEIELCEVHLKVMQFRKEVSYDWTTTNIELSDMIPPAIIHTALENGITHSAAPEDGIIRFNLNFERAARFKKYTLTTTAKNRPMRKDKTSGTGFQYIQARLTESYGSQWEFNSAAIPGGWQTEIKIYK</sequence>
<dbReference type="PANTHER" id="PTHR34220">
    <property type="entry name" value="SENSOR HISTIDINE KINASE YPDA"/>
    <property type="match status" value="1"/>
</dbReference>
<feature type="transmembrane region" description="Helical" evidence="1">
    <location>
        <begin position="258"/>
        <end position="276"/>
    </location>
</feature>
<dbReference type="GO" id="GO:0016020">
    <property type="term" value="C:membrane"/>
    <property type="evidence" value="ECO:0007669"/>
    <property type="project" value="InterPro"/>
</dbReference>
<proteinExistence type="predicted"/>
<dbReference type="PANTHER" id="PTHR34220:SF7">
    <property type="entry name" value="SENSOR HISTIDINE KINASE YPDA"/>
    <property type="match status" value="1"/>
</dbReference>
<dbReference type="Proteomes" id="UP000094313">
    <property type="component" value="Chromosome"/>
</dbReference>
<feature type="transmembrane region" description="Helical" evidence="1">
    <location>
        <begin position="194"/>
        <end position="214"/>
    </location>
</feature>
<protein>
    <submittedName>
        <fullName evidence="3">Regulator</fullName>
    </submittedName>
</protein>
<dbReference type="InterPro" id="IPR010559">
    <property type="entry name" value="Sig_transdc_His_kin_internal"/>
</dbReference>
<dbReference type="GO" id="GO:0000155">
    <property type="term" value="F:phosphorelay sensor kinase activity"/>
    <property type="evidence" value="ECO:0007669"/>
    <property type="project" value="InterPro"/>
</dbReference>
<keyword evidence="1" id="KW-1133">Transmembrane helix</keyword>
<keyword evidence="4" id="KW-1185">Reference proteome</keyword>
<gene>
    <name evidence="3" type="ORF">BFS30_24100</name>
</gene>
<feature type="transmembrane region" description="Helical" evidence="1">
    <location>
        <begin position="282"/>
        <end position="302"/>
    </location>
</feature>
<dbReference type="Pfam" id="PF06580">
    <property type="entry name" value="His_kinase"/>
    <property type="match status" value="1"/>
</dbReference>
<feature type="transmembrane region" description="Helical" evidence="1">
    <location>
        <begin position="332"/>
        <end position="349"/>
    </location>
</feature>
<feature type="transmembrane region" description="Helical" evidence="1">
    <location>
        <begin position="226"/>
        <end position="246"/>
    </location>
</feature>
<evidence type="ECO:0000313" key="4">
    <source>
        <dbReference type="Proteomes" id="UP000094313"/>
    </source>
</evidence>
<accession>A0A1D7QMT5</accession>
<evidence type="ECO:0000313" key="3">
    <source>
        <dbReference type="EMBL" id="AOM79974.1"/>
    </source>
</evidence>
<dbReference type="EMBL" id="CP017141">
    <property type="protein sequence ID" value="AOM79974.1"/>
    <property type="molecule type" value="Genomic_DNA"/>
</dbReference>
<reference evidence="3 4" key="1">
    <citation type="submission" date="2016-08" db="EMBL/GenBank/DDBJ databases">
        <authorList>
            <person name="Seilhamer J.J."/>
        </authorList>
    </citation>
    <scope>NUCLEOTIDE SEQUENCE [LARGE SCALE GENOMIC DNA]</scope>
    <source>
        <strain evidence="3 4">DX4</strain>
    </source>
</reference>
<evidence type="ECO:0000256" key="1">
    <source>
        <dbReference type="SAM" id="Phobius"/>
    </source>
</evidence>
<organism evidence="3 4">
    <name type="scientific">Pedobacter steynii</name>
    <dbReference type="NCBI Taxonomy" id="430522"/>
    <lineage>
        <taxon>Bacteria</taxon>
        <taxon>Pseudomonadati</taxon>
        <taxon>Bacteroidota</taxon>
        <taxon>Sphingobacteriia</taxon>
        <taxon>Sphingobacteriales</taxon>
        <taxon>Sphingobacteriaceae</taxon>
        <taxon>Pedobacter</taxon>
    </lineage>
</organism>
<feature type="domain" description="Signal transduction histidine kinase internal region" evidence="2">
    <location>
        <begin position="369"/>
        <end position="443"/>
    </location>
</feature>
<dbReference type="PROSITE" id="PS51257">
    <property type="entry name" value="PROKAR_LIPOPROTEIN"/>
    <property type="match status" value="1"/>
</dbReference>
<evidence type="ECO:0000259" key="2">
    <source>
        <dbReference type="Pfam" id="PF06580"/>
    </source>
</evidence>
<dbReference type="InterPro" id="IPR050640">
    <property type="entry name" value="Bact_2-comp_sensor_kinase"/>
</dbReference>
<name>A0A1D7QMT5_9SPHI</name>
<dbReference type="KEGG" id="psty:BFS30_24100"/>
<dbReference type="AlphaFoldDB" id="A0A1D7QMT5"/>